<dbReference type="InterPro" id="IPR012875">
    <property type="entry name" value="SDHF4"/>
</dbReference>
<dbReference type="Proteomes" id="UP000198341">
    <property type="component" value="Chromosome 15"/>
</dbReference>
<dbReference type="Pfam" id="PF07896">
    <property type="entry name" value="DUF1674"/>
    <property type="match status" value="1"/>
</dbReference>
<gene>
    <name evidence="4" type="ordered locus">Bathy15g01355</name>
</gene>
<evidence type="ECO:0000256" key="1">
    <source>
        <dbReference type="ARBA" id="ARBA00005701"/>
    </source>
</evidence>
<dbReference type="EMBL" id="FO082264">
    <property type="protein sequence ID" value="CCO19969.1"/>
    <property type="molecule type" value="Genomic_DNA"/>
</dbReference>
<accession>K8EPX1</accession>
<evidence type="ECO:0000256" key="3">
    <source>
        <dbReference type="SAM" id="MobiDB-lite"/>
    </source>
</evidence>
<dbReference type="PANTHER" id="PTHR28524:SF3">
    <property type="entry name" value="SUCCINATE DEHYDROGENASE ASSEMBLY FACTOR 4, MITOCHONDRIAL"/>
    <property type="match status" value="1"/>
</dbReference>
<dbReference type="PANTHER" id="PTHR28524">
    <property type="entry name" value="SUCCINATE DEHYDROGENASE ASSEMBLY FACTOR 4, MITOCHONDRIAL"/>
    <property type="match status" value="1"/>
</dbReference>
<dbReference type="KEGG" id="bpg:Bathy15g01355"/>
<protein>
    <recommendedName>
        <fullName evidence="2">Succinate dehydrogenase assembly factor 4, mitochondrial</fullName>
    </recommendedName>
</protein>
<evidence type="ECO:0000313" key="4">
    <source>
        <dbReference type="EMBL" id="CCO19969.1"/>
    </source>
</evidence>
<dbReference type="AlphaFoldDB" id="K8EPX1"/>
<dbReference type="OrthoDB" id="498911at2759"/>
<organism evidence="4 5">
    <name type="scientific">Bathycoccus prasinos</name>
    <dbReference type="NCBI Taxonomy" id="41875"/>
    <lineage>
        <taxon>Eukaryota</taxon>
        <taxon>Viridiplantae</taxon>
        <taxon>Chlorophyta</taxon>
        <taxon>Mamiellophyceae</taxon>
        <taxon>Mamiellales</taxon>
        <taxon>Bathycoccaceae</taxon>
        <taxon>Bathycoccus</taxon>
    </lineage>
</organism>
<name>K8EPX1_9CHLO</name>
<keyword evidence="5" id="KW-1185">Reference proteome</keyword>
<feature type="region of interest" description="Disordered" evidence="3">
    <location>
        <begin position="127"/>
        <end position="146"/>
    </location>
</feature>
<evidence type="ECO:0000256" key="2">
    <source>
        <dbReference type="ARBA" id="ARBA00022170"/>
    </source>
</evidence>
<dbReference type="RefSeq" id="XP_007508883.1">
    <property type="nucleotide sequence ID" value="XM_007508821.1"/>
</dbReference>
<evidence type="ECO:0000313" key="5">
    <source>
        <dbReference type="Proteomes" id="UP000198341"/>
    </source>
</evidence>
<feature type="compositionally biased region" description="Basic and acidic residues" evidence="3">
    <location>
        <begin position="67"/>
        <end position="122"/>
    </location>
</feature>
<reference evidence="4 5" key="1">
    <citation type="submission" date="2011-10" db="EMBL/GenBank/DDBJ databases">
        <authorList>
            <person name="Genoscope - CEA"/>
        </authorList>
    </citation>
    <scope>NUCLEOTIDE SEQUENCE [LARGE SCALE GENOMIC DNA]</scope>
    <source>
        <strain evidence="4 5">RCC 1105</strain>
    </source>
</reference>
<feature type="region of interest" description="Disordered" evidence="3">
    <location>
        <begin position="49"/>
        <end position="122"/>
    </location>
</feature>
<dbReference type="GeneID" id="19011417"/>
<sequence length="160" mass="18639">MNRLYVLKAFERTRKSALRVSSSVVPSSSTSGRFWSRSNAFSSSFLREQEHKLSRANGKEQTSVAGETERSLRRKEEPQNKFLESLRRETVENLEEHHVSDDAKEEEDFKPPTRAFSLREKTFREKRGELNMLPKEINGPRGLEPTRFKDWEVGGRCTDF</sequence>
<proteinExistence type="inferred from homology"/>
<comment type="similarity">
    <text evidence="1">Belongs to the SDHAF4 family.</text>
</comment>